<keyword evidence="5" id="KW-1185">Reference proteome</keyword>
<keyword evidence="2 3" id="KW-0479">Metal-binding</keyword>
<dbReference type="RefSeq" id="WP_222578672.1">
    <property type="nucleotide sequence ID" value="NZ_JAHVHU010000004.1"/>
</dbReference>
<evidence type="ECO:0000256" key="3">
    <source>
        <dbReference type="PIRSR" id="PIRSR607837-1"/>
    </source>
</evidence>
<comment type="caution">
    <text evidence="4">The sequence shown here is derived from an EMBL/GenBank/DDBJ whole genome shotgun (WGS) entry which is preliminary data.</text>
</comment>
<dbReference type="Pfam" id="PF05163">
    <property type="entry name" value="DinB"/>
    <property type="match status" value="1"/>
</dbReference>
<dbReference type="InterPro" id="IPR007837">
    <property type="entry name" value="DinB"/>
</dbReference>
<gene>
    <name evidence="4" type="ORF">KUV50_03305</name>
</gene>
<sequence>MLHRMKGLIVVVLLFTCSGLYGQSYLAEIKEKWSHSAQYFQDIAALMPDSLYDFKPTPKSMTFGEQLVHAAQNMINLSRNQLAFTNQEIPEKPLDQASPSVVRHFLKSAFDYASQAIGEETEETLNRTTKFFAGPKTHRQIINLMHDHATHHRGQLIVYLRLNAIAPPKYVGW</sequence>
<dbReference type="AlphaFoldDB" id="A0A953LBX5"/>
<comment type="similarity">
    <text evidence="1">Belongs to the DinB family.</text>
</comment>
<protein>
    <submittedName>
        <fullName evidence="4">DinB family protein</fullName>
    </submittedName>
</protein>
<evidence type="ECO:0000256" key="1">
    <source>
        <dbReference type="ARBA" id="ARBA00008635"/>
    </source>
</evidence>
<accession>A0A953LBX5</accession>
<feature type="binding site" evidence="3">
    <location>
        <position position="148"/>
    </location>
    <ligand>
        <name>a divalent metal cation</name>
        <dbReference type="ChEBI" id="CHEBI:60240"/>
    </ligand>
</feature>
<organism evidence="4 5">
    <name type="scientific">Membranihabitans marinus</name>
    <dbReference type="NCBI Taxonomy" id="1227546"/>
    <lineage>
        <taxon>Bacteria</taxon>
        <taxon>Pseudomonadati</taxon>
        <taxon>Bacteroidota</taxon>
        <taxon>Saprospiria</taxon>
        <taxon>Saprospirales</taxon>
        <taxon>Saprospiraceae</taxon>
        <taxon>Membranihabitans</taxon>
    </lineage>
</organism>
<evidence type="ECO:0000256" key="2">
    <source>
        <dbReference type="ARBA" id="ARBA00022723"/>
    </source>
</evidence>
<dbReference type="SUPFAM" id="SSF109854">
    <property type="entry name" value="DinB/YfiT-like putative metalloenzymes"/>
    <property type="match status" value="1"/>
</dbReference>
<feature type="binding site" evidence="3">
    <location>
        <position position="152"/>
    </location>
    <ligand>
        <name>a divalent metal cation</name>
        <dbReference type="ChEBI" id="CHEBI:60240"/>
    </ligand>
</feature>
<evidence type="ECO:0000313" key="4">
    <source>
        <dbReference type="EMBL" id="MBY5957149.1"/>
    </source>
</evidence>
<dbReference type="InterPro" id="IPR034660">
    <property type="entry name" value="DinB/YfiT-like"/>
</dbReference>
<evidence type="ECO:0000313" key="5">
    <source>
        <dbReference type="Proteomes" id="UP000753961"/>
    </source>
</evidence>
<dbReference type="GO" id="GO:0046872">
    <property type="term" value="F:metal ion binding"/>
    <property type="evidence" value="ECO:0007669"/>
    <property type="project" value="UniProtKB-KW"/>
</dbReference>
<proteinExistence type="inferred from homology"/>
<reference evidence="4" key="1">
    <citation type="submission" date="2021-06" db="EMBL/GenBank/DDBJ databases">
        <title>44 bacteria genomes isolated from Dapeng, Shenzhen.</title>
        <authorList>
            <person name="Zheng W."/>
            <person name="Yu S."/>
            <person name="Huang Y."/>
        </authorList>
    </citation>
    <scope>NUCLEOTIDE SEQUENCE</scope>
    <source>
        <strain evidence="4">DP5N28-2</strain>
    </source>
</reference>
<name>A0A953LBX5_9BACT</name>
<feature type="binding site" evidence="3">
    <location>
        <position position="69"/>
    </location>
    <ligand>
        <name>a divalent metal cation</name>
        <dbReference type="ChEBI" id="CHEBI:60240"/>
    </ligand>
</feature>
<dbReference type="Gene3D" id="1.20.120.450">
    <property type="entry name" value="dinb family like domain"/>
    <property type="match status" value="1"/>
</dbReference>
<dbReference type="Proteomes" id="UP000753961">
    <property type="component" value="Unassembled WGS sequence"/>
</dbReference>
<dbReference type="EMBL" id="JAHVHU010000004">
    <property type="protein sequence ID" value="MBY5957149.1"/>
    <property type="molecule type" value="Genomic_DNA"/>
</dbReference>